<dbReference type="GO" id="GO:0046316">
    <property type="term" value="F:gluconokinase activity"/>
    <property type="evidence" value="ECO:0007669"/>
    <property type="project" value="UniProtKB-EC"/>
</dbReference>
<dbReference type="InterPro" id="IPR043129">
    <property type="entry name" value="ATPase_NBD"/>
</dbReference>
<dbReference type="Pfam" id="PF00370">
    <property type="entry name" value="FGGY_N"/>
    <property type="match status" value="1"/>
</dbReference>
<dbReference type="InterPro" id="IPR018485">
    <property type="entry name" value="FGGY_C"/>
</dbReference>
<proteinExistence type="inferred from homology"/>
<dbReference type="PROSITE" id="PS00445">
    <property type="entry name" value="FGGY_KINASES_2"/>
    <property type="match status" value="1"/>
</dbReference>
<dbReference type="CDD" id="cd07770">
    <property type="entry name" value="ASKHA_NBD_FGGY_GntK"/>
    <property type="match status" value="1"/>
</dbReference>
<feature type="domain" description="Carbohydrate kinase FGGY C-terminal" evidence="6">
    <location>
        <begin position="258"/>
        <end position="452"/>
    </location>
</feature>
<gene>
    <name evidence="7" type="primary">gntK</name>
    <name evidence="7" type="ORF">OL234_05730</name>
</gene>
<dbReference type="Proteomes" id="UP001179647">
    <property type="component" value="Chromosome"/>
</dbReference>
<dbReference type="PANTHER" id="PTHR43095:SF2">
    <property type="entry name" value="GLUCONOKINASE"/>
    <property type="match status" value="1"/>
</dbReference>
<evidence type="ECO:0000256" key="3">
    <source>
        <dbReference type="ARBA" id="ARBA00022777"/>
    </source>
</evidence>
<dbReference type="InterPro" id="IPR006002">
    <property type="entry name" value="Gluconate_kinase"/>
</dbReference>
<dbReference type="NCBIfam" id="TIGR01314">
    <property type="entry name" value="gntK_FGGY"/>
    <property type="match status" value="1"/>
</dbReference>
<evidence type="ECO:0000256" key="2">
    <source>
        <dbReference type="ARBA" id="ARBA00022679"/>
    </source>
</evidence>
<organism evidence="7 8">
    <name type="scientific">Vagococcus intermedius</name>
    <dbReference type="NCBI Taxonomy" id="2991418"/>
    <lineage>
        <taxon>Bacteria</taxon>
        <taxon>Bacillati</taxon>
        <taxon>Bacillota</taxon>
        <taxon>Bacilli</taxon>
        <taxon>Lactobacillales</taxon>
        <taxon>Enterococcaceae</taxon>
        <taxon>Vagococcus</taxon>
    </lineage>
</organism>
<keyword evidence="8" id="KW-1185">Reference proteome</keyword>
<evidence type="ECO:0000313" key="7">
    <source>
        <dbReference type="EMBL" id="WEG72487.1"/>
    </source>
</evidence>
<keyword evidence="3 4" id="KW-0418">Kinase</keyword>
<dbReference type="InterPro" id="IPR018483">
    <property type="entry name" value="Carb_kinase_FGGY_CS"/>
</dbReference>
<dbReference type="GO" id="GO:0019521">
    <property type="term" value="P:D-gluconate metabolic process"/>
    <property type="evidence" value="ECO:0007669"/>
    <property type="project" value="InterPro"/>
</dbReference>
<protein>
    <submittedName>
        <fullName evidence="7">Gluconokinase</fullName>
        <ecNumber evidence="7">2.7.1.12</ecNumber>
    </submittedName>
</protein>
<dbReference type="KEGG" id="vie:OL234_05730"/>
<dbReference type="Pfam" id="PF02782">
    <property type="entry name" value="FGGY_C"/>
    <property type="match status" value="1"/>
</dbReference>
<evidence type="ECO:0000256" key="4">
    <source>
        <dbReference type="RuleBase" id="RU003733"/>
    </source>
</evidence>
<dbReference type="Gene3D" id="3.30.420.40">
    <property type="match status" value="2"/>
</dbReference>
<dbReference type="EC" id="2.7.1.12" evidence="7"/>
<evidence type="ECO:0000313" key="8">
    <source>
        <dbReference type="Proteomes" id="UP001179647"/>
    </source>
</evidence>
<dbReference type="InterPro" id="IPR018484">
    <property type="entry name" value="FGGY_N"/>
</dbReference>
<evidence type="ECO:0000259" key="6">
    <source>
        <dbReference type="Pfam" id="PF02782"/>
    </source>
</evidence>
<dbReference type="InterPro" id="IPR000577">
    <property type="entry name" value="Carb_kinase_FGGY"/>
</dbReference>
<dbReference type="AlphaFoldDB" id="A0AAF0CTJ7"/>
<reference evidence="7" key="1">
    <citation type="submission" date="2022-10" db="EMBL/GenBank/DDBJ databases">
        <title>Vagococcus sp. isolated from poultry meat.</title>
        <authorList>
            <person name="Johansson P."/>
            <person name="Bjorkroth J."/>
        </authorList>
    </citation>
    <scope>NUCLEOTIDE SEQUENCE</scope>
    <source>
        <strain evidence="7">STAA11</strain>
    </source>
</reference>
<feature type="domain" description="Carbohydrate kinase FGGY N-terminal" evidence="5">
    <location>
        <begin position="5"/>
        <end position="249"/>
    </location>
</feature>
<sequence length="515" mass="57132">MKNKLMIGVDIGTTSTKAVLYDVKGTVKASANKGYPLYQEIPDMAEQDPDEIFETVIDVLTEVIRLSGEEKELISGVAFSSAMHSLILLDDQNQLLTRCLTWADNRSYKQADNLKDSAEGLAIYHRTGTPIHPMSPLSKMLWLKETQPDLYAQTAHFIGIKEYVFFKLFNQFKVDISIASATGLFNNQTLSWDNKILEKLGLHEDQLSELVDTTEQIRGLNKSYAEVIGLPETVPFVIGASDGCLSNLGVNAIDGKTLALTIGTSGAVRMVTDKPVTDVKGRTFCYALTRDKWVVGGPVNNGGIVFRWVRDQLFAPEKITAEQMQVDSYEILTQIAEKIPAGSEGLLFHPYLGGERAPLWDANAKGSFIGLTTRHTRAHMVRSSLEGIVFNLYSVMLILEELVGRPEKIQATGGFARSALWRQLLADIFEQEVTIPESYESSCLGAAVIGMKSLGLIADLTEVDKMVGVTKKHIPNEDNYGIYRELFPIFIRSSRLLQEEFSAISAFQRKHGSHE</sequence>
<dbReference type="InterPro" id="IPR050406">
    <property type="entry name" value="FGGY_Carb_Kinase"/>
</dbReference>
<evidence type="ECO:0000259" key="5">
    <source>
        <dbReference type="Pfam" id="PF00370"/>
    </source>
</evidence>
<evidence type="ECO:0000256" key="1">
    <source>
        <dbReference type="ARBA" id="ARBA00009156"/>
    </source>
</evidence>
<name>A0AAF0CTJ7_9ENTE</name>
<dbReference type="SUPFAM" id="SSF53067">
    <property type="entry name" value="Actin-like ATPase domain"/>
    <property type="match status" value="2"/>
</dbReference>
<dbReference type="PIRSF" id="PIRSF000538">
    <property type="entry name" value="GlpK"/>
    <property type="match status" value="1"/>
</dbReference>
<accession>A0AAF0CTJ7</accession>
<dbReference type="PANTHER" id="PTHR43095">
    <property type="entry name" value="SUGAR KINASE"/>
    <property type="match status" value="1"/>
</dbReference>
<dbReference type="EMBL" id="CP110232">
    <property type="protein sequence ID" value="WEG72487.1"/>
    <property type="molecule type" value="Genomic_DNA"/>
</dbReference>
<dbReference type="RefSeq" id="WP_275468290.1">
    <property type="nucleotide sequence ID" value="NZ_CP110232.1"/>
</dbReference>
<comment type="similarity">
    <text evidence="1 4">Belongs to the FGGY kinase family.</text>
</comment>
<keyword evidence="2 4" id="KW-0808">Transferase</keyword>